<reference evidence="2" key="1">
    <citation type="journal article" date="2020" name="Stud. Mycol.">
        <title>101 Dothideomycetes genomes: a test case for predicting lifestyles and emergence of pathogens.</title>
        <authorList>
            <person name="Haridas S."/>
            <person name="Albert R."/>
            <person name="Binder M."/>
            <person name="Bloem J."/>
            <person name="Labutti K."/>
            <person name="Salamov A."/>
            <person name="Andreopoulos B."/>
            <person name="Baker S."/>
            <person name="Barry K."/>
            <person name="Bills G."/>
            <person name="Bluhm B."/>
            <person name="Cannon C."/>
            <person name="Castanera R."/>
            <person name="Culley D."/>
            <person name="Daum C."/>
            <person name="Ezra D."/>
            <person name="Gonzalez J."/>
            <person name="Henrissat B."/>
            <person name="Kuo A."/>
            <person name="Liang C."/>
            <person name="Lipzen A."/>
            <person name="Lutzoni F."/>
            <person name="Magnuson J."/>
            <person name="Mondo S."/>
            <person name="Nolan M."/>
            <person name="Ohm R."/>
            <person name="Pangilinan J."/>
            <person name="Park H.-J."/>
            <person name="Ramirez L."/>
            <person name="Alfaro M."/>
            <person name="Sun H."/>
            <person name="Tritt A."/>
            <person name="Yoshinaga Y."/>
            <person name="Zwiers L.-H."/>
            <person name="Turgeon B."/>
            <person name="Goodwin S."/>
            <person name="Spatafora J."/>
            <person name="Crous P."/>
            <person name="Grigoriev I."/>
        </authorList>
    </citation>
    <scope>NUCLEOTIDE SEQUENCE</scope>
    <source>
        <strain evidence="2">CBS 133067</strain>
    </source>
</reference>
<dbReference type="Gene3D" id="2.60.20.10">
    <property type="entry name" value="Crystallins"/>
    <property type="match status" value="1"/>
</dbReference>
<accession>A0A9P4M224</accession>
<dbReference type="EMBL" id="ML978135">
    <property type="protein sequence ID" value="KAF2094090.1"/>
    <property type="molecule type" value="Genomic_DNA"/>
</dbReference>
<keyword evidence="3" id="KW-1185">Reference proteome</keyword>
<comment type="caution">
    <text evidence="2">The sequence shown here is derived from an EMBL/GenBank/DDBJ whole genome shotgun (WGS) entry which is preliminary data.</text>
</comment>
<evidence type="ECO:0000256" key="1">
    <source>
        <dbReference type="SAM" id="SignalP"/>
    </source>
</evidence>
<feature type="signal peptide" evidence="1">
    <location>
        <begin position="1"/>
        <end position="16"/>
    </location>
</feature>
<name>A0A9P4M224_9PEZI</name>
<organism evidence="2 3">
    <name type="scientific">Rhizodiscina lignyota</name>
    <dbReference type="NCBI Taxonomy" id="1504668"/>
    <lineage>
        <taxon>Eukaryota</taxon>
        <taxon>Fungi</taxon>
        <taxon>Dikarya</taxon>
        <taxon>Ascomycota</taxon>
        <taxon>Pezizomycotina</taxon>
        <taxon>Dothideomycetes</taxon>
        <taxon>Pleosporomycetidae</taxon>
        <taxon>Aulographales</taxon>
        <taxon>Rhizodiscinaceae</taxon>
        <taxon>Rhizodiscina</taxon>
    </lineage>
</organism>
<evidence type="ECO:0000313" key="3">
    <source>
        <dbReference type="Proteomes" id="UP000799772"/>
    </source>
</evidence>
<dbReference type="InterPro" id="IPR011024">
    <property type="entry name" value="G_crystallin-like"/>
</dbReference>
<sequence>MQFTLLIAAAAALASASPTLSASSTGITFYDGKSYTGEHGAVNSNANACYNLHALSSRASSLAPYANNYCWGYSAFDCEGSYWGFDKAVPDLSTIRWDNKIVSVRCGFEGGAWGKV</sequence>
<evidence type="ECO:0000313" key="2">
    <source>
        <dbReference type="EMBL" id="KAF2094090.1"/>
    </source>
</evidence>
<protein>
    <submittedName>
        <fullName evidence="2">Uncharacterized protein</fullName>
    </submittedName>
</protein>
<dbReference type="SUPFAM" id="SSF49695">
    <property type="entry name" value="gamma-Crystallin-like"/>
    <property type="match status" value="1"/>
</dbReference>
<keyword evidence="1" id="KW-0732">Signal</keyword>
<gene>
    <name evidence="2" type="ORF">NA57DRAFT_80509</name>
</gene>
<feature type="chain" id="PRO_5040453112" evidence="1">
    <location>
        <begin position="17"/>
        <end position="116"/>
    </location>
</feature>
<dbReference type="AlphaFoldDB" id="A0A9P4M224"/>
<dbReference type="Proteomes" id="UP000799772">
    <property type="component" value="Unassembled WGS sequence"/>
</dbReference>
<proteinExistence type="predicted"/>